<evidence type="ECO:0000313" key="1">
    <source>
        <dbReference type="EMBL" id="MCQ4924890.1"/>
    </source>
</evidence>
<dbReference type="EMBL" id="JANGAC010000016">
    <property type="protein sequence ID" value="MCQ4924890.1"/>
    <property type="molecule type" value="Genomic_DNA"/>
</dbReference>
<dbReference type="RefSeq" id="WP_256312480.1">
    <property type="nucleotide sequence ID" value="NZ_JANGAC010000016.1"/>
</dbReference>
<comment type="caution">
    <text evidence="1">The sequence shown here is derived from an EMBL/GenBank/DDBJ whole genome shotgun (WGS) entry which is preliminary data.</text>
</comment>
<organism evidence="1 2">
    <name type="scientific">Tissierella carlieri</name>
    <dbReference type="NCBI Taxonomy" id="689904"/>
    <lineage>
        <taxon>Bacteria</taxon>
        <taxon>Bacillati</taxon>
        <taxon>Bacillota</taxon>
        <taxon>Tissierellia</taxon>
        <taxon>Tissierellales</taxon>
        <taxon>Tissierellaceae</taxon>
        <taxon>Tissierella</taxon>
    </lineage>
</organism>
<sequence>MLMSIVALISFILYMVLFAIETDIILDEKSYLKESLLQKN</sequence>
<name>A0ABT1SEI2_9FIRM</name>
<accession>A0ABT1SEI2</accession>
<dbReference type="Proteomes" id="UP001524478">
    <property type="component" value="Unassembled WGS sequence"/>
</dbReference>
<gene>
    <name evidence="1" type="ORF">NE686_17445</name>
</gene>
<protein>
    <submittedName>
        <fullName evidence="1">Uncharacterized protein</fullName>
    </submittedName>
</protein>
<reference evidence="1 2" key="1">
    <citation type="submission" date="2022-06" db="EMBL/GenBank/DDBJ databases">
        <title>Isolation of gut microbiota from human fecal samples.</title>
        <authorList>
            <person name="Pamer E.G."/>
            <person name="Barat B."/>
            <person name="Waligurski E."/>
            <person name="Medina S."/>
            <person name="Paddock L."/>
            <person name="Mostad J."/>
        </authorList>
    </citation>
    <scope>NUCLEOTIDE SEQUENCE [LARGE SCALE GENOMIC DNA]</scope>
    <source>
        <strain evidence="1 2">DFI.7.95</strain>
    </source>
</reference>
<proteinExistence type="predicted"/>
<keyword evidence="2" id="KW-1185">Reference proteome</keyword>
<evidence type="ECO:0000313" key="2">
    <source>
        <dbReference type="Proteomes" id="UP001524478"/>
    </source>
</evidence>